<proteinExistence type="inferred from homology"/>
<name>A0A9X3AEV4_9PSEU</name>
<dbReference type="Pfam" id="PF02595">
    <property type="entry name" value="Gly_kinase"/>
    <property type="match status" value="1"/>
</dbReference>
<evidence type="ECO:0000256" key="1">
    <source>
        <dbReference type="ARBA" id="ARBA00006284"/>
    </source>
</evidence>
<dbReference type="InterPro" id="IPR004381">
    <property type="entry name" value="Glycerate_kinase"/>
</dbReference>
<comment type="similarity">
    <text evidence="1 4">Belongs to the glycerate kinase type-1 family.</text>
</comment>
<dbReference type="InterPro" id="IPR018193">
    <property type="entry name" value="Glyc_kinase_flavodox-like_fold"/>
</dbReference>
<evidence type="ECO:0000256" key="2">
    <source>
        <dbReference type="ARBA" id="ARBA00022679"/>
    </source>
</evidence>
<reference evidence="5" key="1">
    <citation type="submission" date="2022-08" db="EMBL/GenBank/DDBJ databases">
        <authorList>
            <person name="Tistechok S."/>
            <person name="Samborskyy M."/>
            <person name="Roman I."/>
        </authorList>
    </citation>
    <scope>NUCLEOTIDE SEQUENCE</scope>
    <source>
        <strain evidence="5">DSM 103496</strain>
    </source>
</reference>
<dbReference type="Proteomes" id="UP001141259">
    <property type="component" value="Unassembled WGS sequence"/>
</dbReference>
<dbReference type="InterPro" id="IPR036129">
    <property type="entry name" value="Glycerate_kinase_sf"/>
</dbReference>
<gene>
    <name evidence="5" type="ORF">NZH93_13260</name>
</gene>
<comment type="caution">
    <text evidence="5">The sequence shown here is derived from an EMBL/GenBank/DDBJ whole genome shotgun (WGS) entry which is preliminary data.</text>
</comment>
<dbReference type="GO" id="GO:0008887">
    <property type="term" value="F:glycerate kinase activity"/>
    <property type="evidence" value="ECO:0007669"/>
    <property type="project" value="UniProtKB-UniRule"/>
</dbReference>
<dbReference type="AlphaFoldDB" id="A0A9X3AEV4"/>
<protein>
    <submittedName>
        <fullName evidence="5">Glycerate kinase</fullName>
    </submittedName>
</protein>
<accession>A0A9X3AEV4</accession>
<dbReference type="EMBL" id="JANYMP010000005">
    <property type="protein sequence ID" value="MCS7477827.1"/>
    <property type="molecule type" value="Genomic_DNA"/>
</dbReference>
<dbReference type="PANTHER" id="PTHR21599">
    <property type="entry name" value="GLYCERATE KINASE"/>
    <property type="match status" value="1"/>
</dbReference>
<keyword evidence="6" id="KW-1185">Reference proteome</keyword>
<dbReference type="SUPFAM" id="SSF110738">
    <property type="entry name" value="Glycerate kinase I"/>
    <property type="match status" value="1"/>
</dbReference>
<evidence type="ECO:0000256" key="4">
    <source>
        <dbReference type="PIRNR" id="PIRNR006078"/>
    </source>
</evidence>
<dbReference type="InterPro" id="IPR018197">
    <property type="entry name" value="Glycerate_kinase_RE-like"/>
</dbReference>
<evidence type="ECO:0000313" key="5">
    <source>
        <dbReference type="EMBL" id="MCS7477827.1"/>
    </source>
</evidence>
<dbReference type="Gene3D" id="3.40.50.10350">
    <property type="entry name" value="Glycerate kinase, domain 1"/>
    <property type="match status" value="1"/>
</dbReference>
<dbReference type="Gene3D" id="3.90.1510.10">
    <property type="entry name" value="Glycerate kinase, domain 2"/>
    <property type="match status" value="1"/>
</dbReference>
<dbReference type="GO" id="GO:0031388">
    <property type="term" value="P:organic acid phosphorylation"/>
    <property type="evidence" value="ECO:0007669"/>
    <property type="project" value="UniProtKB-UniRule"/>
</dbReference>
<sequence>MRVLVAPNAFRGGPGARWVADALASGLAGAVDEVVAVPLSDGGDGALEVLEDLVGGHRVAVEAEDPLGAPVSAEYLVADDGTAFVETARASGLTLVADRPRRPLAATTRGTGQLIAHAVAHGATRVVVTAGGTASVDLGAGALAALGVRFLDEAGQPVAAGPGDLVRVRSADTGPAVDLLRDVRIEVLSDVFTPLGRNVDRFGAQKGVTASDAVVIRAALDAVATALGDRDGTLADTRLLGAGGGLVAGLHAVFDAPVRHGGEFFASLAGLADRIDRADLVLTAEGRVDHGSWDGKVTGLVAGMAVARGKPVVVVAGEVSLPDHDLPAGVRCVELGLRPPLPGQAETAERRHALARAARSALDLGAVSNAS</sequence>
<dbReference type="PANTHER" id="PTHR21599:SF0">
    <property type="entry name" value="GLYCERATE KINASE"/>
    <property type="match status" value="1"/>
</dbReference>
<evidence type="ECO:0000313" key="6">
    <source>
        <dbReference type="Proteomes" id="UP001141259"/>
    </source>
</evidence>
<evidence type="ECO:0000256" key="3">
    <source>
        <dbReference type="ARBA" id="ARBA00022777"/>
    </source>
</evidence>
<keyword evidence="3 4" id="KW-0418">Kinase</keyword>
<keyword evidence="2 4" id="KW-0808">Transferase</keyword>
<dbReference type="NCBIfam" id="TIGR00045">
    <property type="entry name" value="glycerate kinase"/>
    <property type="match status" value="1"/>
</dbReference>
<dbReference type="RefSeq" id="WP_259623336.1">
    <property type="nucleotide sequence ID" value="NZ_JANYMP010000005.1"/>
</dbReference>
<organism evidence="5 6">
    <name type="scientific">Umezawaea endophytica</name>
    <dbReference type="NCBI Taxonomy" id="1654476"/>
    <lineage>
        <taxon>Bacteria</taxon>
        <taxon>Bacillati</taxon>
        <taxon>Actinomycetota</taxon>
        <taxon>Actinomycetes</taxon>
        <taxon>Pseudonocardiales</taxon>
        <taxon>Pseudonocardiaceae</taxon>
        <taxon>Umezawaea</taxon>
    </lineage>
</organism>
<dbReference type="PIRSF" id="PIRSF006078">
    <property type="entry name" value="GlxK"/>
    <property type="match status" value="1"/>
</dbReference>